<evidence type="ECO:0000313" key="1">
    <source>
        <dbReference type="EMBL" id="CDH43230.1"/>
    </source>
</evidence>
<evidence type="ECO:0008006" key="3">
    <source>
        <dbReference type="Google" id="ProtNLM"/>
    </source>
</evidence>
<organism evidence="1 2">
    <name type="scientific">Candidatus Contendobacter odensis Run_B_J11</name>
    <dbReference type="NCBI Taxonomy" id="1400861"/>
    <lineage>
        <taxon>Bacteria</taxon>
        <taxon>Pseudomonadati</taxon>
        <taxon>Pseudomonadota</taxon>
        <taxon>Gammaproteobacteria</taxon>
        <taxon>Candidatus Competibacteraceae</taxon>
        <taxon>Candidatus Contendibacter</taxon>
    </lineage>
</organism>
<dbReference type="InterPro" id="IPR021558">
    <property type="entry name" value="MazE-like"/>
</dbReference>
<protein>
    <recommendedName>
        <fullName evidence="3">DUF3018 family protein</fullName>
    </recommendedName>
</protein>
<dbReference type="AlphaFoldDB" id="A0A7U7G814"/>
<evidence type="ECO:0000313" key="2">
    <source>
        <dbReference type="Proteomes" id="UP000019184"/>
    </source>
</evidence>
<comment type="caution">
    <text evidence="1">The sequence shown here is derived from an EMBL/GenBank/DDBJ whole genome shotgun (WGS) entry which is preliminary data.</text>
</comment>
<dbReference type="Proteomes" id="UP000019184">
    <property type="component" value="Unassembled WGS sequence"/>
</dbReference>
<keyword evidence="2" id="KW-1185">Reference proteome</keyword>
<sequence>MKIKFHEAAWNEYLDWQRTDKALLRKVNLKRGLVMERVQKRRDALRRAGLRPVQIWVPDTRRPGFDEECRRQSQRAAQSDLADTELLAAMEEILTDVDSWTP</sequence>
<dbReference type="Pfam" id="PF11455">
    <property type="entry name" value="MazE-like"/>
    <property type="match status" value="1"/>
</dbReference>
<proteinExistence type="predicted"/>
<accession>A0A7U7G814</accession>
<gene>
    <name evidence="1" type="ORF">BN874_1100011</name>
</gene>
<dbReference type="EMBL" id="CBTK010000014">
    <property type="protein sequence ID" value="CDH43230.1"/>
    <property type="molecule type" value="Genomic_DNA"/>
</dbReference>
<reference evidence="1 2" key="1">
    <citation type="journal article" date="2014" name="ISME J.">
        <title>Candidatus Competibacter-lineage genomes retrieved from metagenomes reveal functional metabolic diversity.</title>
        <authorList>
            <person name="McIlroy S.J."/>
            <person name="Albertsen M."/>
            <person name="Andresen E.K."/>
            <person name="Saunders A.M."/>
            <person name="Kristiansen R."/>
            <person name="Stokholm-Bjerregaard M."/>
            <person name="Nielsen K.L."/>
            <person name="Nielsen P.H."/>
        </authorList>
    </citation>
    <scope>NUCLEOTIDE SEQUENCE [LARGE SCALE GENOMIC DNA]</scope>
    <source>
        <strain evidence="1 2">Run_B_J11</strain>
    </source>
</reference>
<name>A0A7U7G814_9GAMM</name>